<dbReference type="AlphaFoldDB" id="A0A8I7B4G0"/>
<reference evidence="4" key="1">
    <citation type="journal article" date="2012" name="Nature">
        <title>A physical, genetic and functional sequence assembly of the barley genome.</title>
        <authorList>
            <consortium name="The International Barley Genome Sequencing Consortium"/>
            <person name="Mayer K.F."/>
            <person name="Waugh R."/>
            <person name="Brown J.W."/>
            <person name="Schulman A."/>
            <person name="Langridge P."/>
            <person name="Platzer M."/>
            <person name="Fincher G.B."/>
            <person name="Muehlbauer G.J."/>
            <person name="Sato K."/>
            <person name="Close T.J."/>
            <person name="Wise R.P."/>
            <person name="Stein N."/>
        </authorList>
    </citation>
    <scope>NUCLEOTIDE SEQUENCE [LARGE SCALE GENOMIC DNA]</scope>
    <source>
        <strain evidence="4">cv. Morex</strain>
    </source>
</reference>
<evidence type="ECO:0000259" key="2">
    <source>
        <dbReference type="Pfam" id="PF12274"/>
    </source>
</evidence>
<reference evidence="3" key="2">
    <citation type="submission" date="2020-10" db="EMBL/GenBank/DDBJ databases">
        <authorList>
            <person name="Scholz U."/>
            <person name="Mascher M."/>
            <person name="Fiebig A."/>
        </authorList>
    </citation>
    <scope>NUCLEOTIDE SEQUENCE [LARGE SCALE GENOMIC DNA]</scope>
    <source>
        <strain evidence="3">cv. Morex</strain>
    </source>
</reference>
<reference evidence="3" key="3">
    <citation type="submission" date="2022-01" db="UniProtKB">
        <authorList>
            <consortium name="EnsemblPlants"/>
        </authorList>
    </citation>
    <scope>IDENTIFICATION</scope>
    <source>
        <strain evidence="3">subsp. vulgare</strain>
    </source>
</reference>
<dbReference type="Gramene" id="HORVU.MOREX.r3.3HG0218710.1">
    <property type="protein sequence ID" value="HORVU.MOREX.r3.3HG0218710.1"/>
    <property type="gene ID" value="HORVU.MOREX.r3.3HG0218710"/>
</dbReference>
<feature type="region of interest" description="Disordered" evidence="1">
    <location>
        <begin position="1"/>
        <end position="52"/>
    </location>
</feature>
<evidence type="ECO:0000256" key="1">
    <source>
        <dbReference type="SAM" id="MobiDB-lite"/>
    </source>
</evidence>
<sequence length="403" mass="45717">MPSEPSSRRRRRGRGSPADPQTAHRRGSLADPHRRGSPADPQAGSYAWTSTQSSTAAQARSYAPTSVTQDWPYAPVFTPLSAPVFAPKSAHAPPPTPYAHFSKMIDKYFPDSPRPAYTSYSPTSQPPLAHTVQKLDVLSLEDSNNGPHLSWSPIWDRSVFDWGITFYTTRDRTGSFRTYPDVGGPFQSLDQVNSAIDQYLIDHEDPTMCVGLSQVDSIVKRVRYYPDGTKKRGSEVKDKRRDKYYQLARLLVDKYNDHHNLFGDLAYEVKDFLHGKPLWEDYYIHWTYFHMNFIAKAKGSYGVDIGNLFFAEVKYMRGDDGLTVNSCCILEPSDDHGLCYGCGADMKHPNDGNTYACGRRNISYHFQNGAPELPPGYCNDRYYEDSDEEVERLRSQFKKMLSP</sequence>
<organism evidence="3 4">
    <name type="scientific">Hordeum vulgare subsp. vulgare</name>
    <name type="common">Domesticated barley</name>
    <dbReference type="NCBI Taxonomy" id="112509"/>
    <lineage>
        <taxon>Eukaryota</taxon>
        <taxon>Viridiplantae</taxon>
        <taxon>Streptophyta</taxon>
        <taxon>Embryophyta</taxon>
        <taxon>Tracheophyta</taxon>
        <taxon>Spermatophyta</taxon>
        <taxon>Magnoliopsida</taxon>
        <taxon>Liliopsida</taxon>
        <taxon>Poales</taxon>
        <taxon>Poaceae</taxon>
        <taxon>BOP clade</taxon>
        <taxon>Pooideae</taxon>
        <taxon>Triticodae</taxon>
        <taxon>Triticeae</taxon>
        <taxon>Hordeinae</taxon>
        <taxon>Hordeum</taxon>
    </lineage>
</organism>
<dbReference type="EnsemblPlants" id="HORVU.MOREX.r3.3HG0218710.1">
    <property type="protein sequence ID" value="HORVU.MOREX.r3.3HG0218710.1"/>
    <property type="gene ID" value="HORVU.MOREX.r3.3HG0218710"/>
</dbReference>
<keyword evidence="4" id="KW-1185">Reference proteome</keyword>
<accession>A0A8I7B4G0</accession>
<dbReference type="InterPro" id="IPR022059">
    <property type="entry name" value="DUF3615"/>
</dbReference>
<feature type="domain" description="DUF3615" evidence="2">
    <location>
        <begin position="251"/>
        <end position="349"/>
    </location>
</feature>
<dbReference type="PANTHER" id="PTHR33326">
    <property type="entry name" value="OS05G0543800 PROTEIN"/>
    <property type="match status" value="1"/>
</dbReference>
<evidence type="ECO:0000313" key="4">
    <source>
        <dbReference type="Proteomes" id="UP000011116"/>
    </source>
</evidence>
<proteinExistence type="predicted"/>
<dbReference type="Gramene" id="HORVU.MOREX.r2.3HG0182110.1">
    <property type="protein sequence ID" value="HORVU.MOREX.r2.3HG0182110.1"/>
    <property type="gene ID" value="HORVU.MOREX.r2.3HG0182110"/>
</dbReference>
<dbReference type="Proteomes" id="UP000011116">
    <property type="component" value="Chromosome 3H"/>
</dbReference>
<dbReference type="Pfam" id="PF12274">
    <property type="entry name" value="DUF3615"/>
    <property type="match status" value="1"/>
</dbReference>
<evidence type="ECO:0000313" key="3">
    <source>
        <dbReference type="EnsemblPlants" id="HORVU.MOREX.r3.3HG0218710.1"/>
    </source>
</evidence>
<protein>
    <recommendedName>
        <fullName evidence="2">DUF3615 domain-containing protein</fullName>
    </recommendedName>
</protein>
<name>A0A8I7B4G0_HORVV</name>
<dbReference type="PANTHER" id="PTHR33326:SF61">
    <property type="match status" value="1"/>
</dbReference>